<evidence type="ECO:0000313" key="3">
    <source>
        <dbReference type="Proteomes" id="UP000199365"/>
    </source>
</evidence>
<evidence type="ECO:0000313" key="2">
    <source>
        <dbReference type="EMBL" id="SDR44372.1"/>
    </source>
</evidence>
<name>A0A1H1J336_9BURK</name>
<gene>
    <name evidence="2" type="ORF">SAMN05445850_4083</name>
</gene>
<dbReference type="Proteomes" id="UP000199365">
    <property type="component" value="Unassembled WGS sequence"/>
</dbReference>
<feature type="transmembrane region" description="Helical" evidence="1">
    <location>
        <begin position="74"/>
        <end position="96"/>
    </location>
</feature>
<dbReference type="EMBL" id="FNKX01000002">
    <property type="protein sequence ID" value="SDR44372.1"/>
    <property type="molecule type" value="Genomic_DNA"/>
</dbReference>
<keyword evidence="1" id="KW-1133">Transmembrane helix</keyword>
<evidence type="ECO:0000256" key="1">
    <source>
        <dbReference type="SAM" id="Phobius"/>
    </source>
</evidence>
<organism evidence="2 3">
    <name type="scientific">Paraburkholderia tuberum</name>
    <dbReference type="NCBI Taxonomy" id="157910"/>
    <lineage>
        <taxon>Bacteria</taxon>
        <taxon>Pseudomonadati</taxon>
        <taxon>Pseudomonadota</taxon>
        <taxon>Betaproteobacteria</taxon>
        <taxon>Burkholderiales</taxon>
        <taxon>Burkholderiaceae</taxon>
        <taxon>Paraburkholderia</taxon>
    </lineage>
</organism>
<reference evidence="3" key="1">
    <citation type="submission" date="2016-10" db="EMBL/GenBank/DDBJ databases">
        <authorList>
            <person name="Varghese N."/>
            <person name="Submissions S."/>
        </authorList>
    </citation>
    <scope>NUCLEOTIDE SEQUENCE [LARGE SCALE GENOMIC DNA]</scope>
    <source>
        <strain evidence="3">DUS833</strain>
    </source>
</reference>
<dbReference type="AlphaFoldDB" id="A0A1H1J336"/>
<keyword evidence="3" id="KW-1185">Reference proteome</keyword>
<protein>
    <submittedName>
        <fullName evidence="2">Uncharacterized protein</fullName>
    </submittedName>
</protein>
<feature type="transmembrane region" description="Helical" evidence="1">
    <location>
        <begin position="108"/>
        <end position="128"/>
    </location>
</feature>
<sequence>MAYIVGKDEYRNGAAPICISRAGAGMMPGAVPSAPASDAAFFATRTIMPAQHDEAPGAHDTTDKRQRKTLSMSVRNLLMVAIGVVMFTIVSGVVLYNPIMYGDEIPNFGIILMLTVPVIAGVAFRVGLDAWLDRE</sequence>
<proteinExistence type="predicted"/>
<dbReference type="STRING" id="157910.SAMN05445850_4083"/>
<keyword evidence="1" id="KW-0812">Transmembrane</keyword>
<accession>A0A1H1J336</accession>
<keyword evidence="1" id="KW-0472">Membrane</keyword>